<feature type="domain" description="RagB/SusD" evidence="6">
    <location>
        <begin position="270"/>
        <end position="500"/>
    </location>
</feature>
<evidence type="ECO:0000259" key="7">
    <source>
        <dbReference type="Pfam" id="PF14322"/>
    </source>
</evidence>
<keyword evidence="3" id="KW-0732">Signal</keyword>
<dbReference type="OrthoDB" id="636214at2"/>
<dbReference type="InterPro" id="IPR011990">
    <property type="entry name" value="TPR-like_helical_dom_sf"/>
</dbReference>
<comment type="similarity">
    <text evidence="2">Belongs to the SusD family.</text>
</comment>
<dbReference type="RefSeq" id="WP_089764438.1">
    <property type="nucleotide sequence ID" value="NZ_BKAT01000007.1"/>
</dbReference>
<evidence type="ECO:0000313" key="8">
    <source>
        <dbReference type="EMBL" id="SEA98144.1"/>
    </source>
</evidence>
<evidence type="ECO:0000256" key="5">
    <source>
        <dbReference type="ARBA" id="ARBA00023237"/>
    </source>
</evidence>
<reference evidence="9" key="1">
    <citation type="submission" date="2016-10" db="EMBL/GenBank/DDBJ databases">
        <authorList>
            <person name="Varghese N."/>
            <person name="Submissions S."/>
        </authorList>
    </citation>
    <scope>NUCLEOTIDE SEQUENCE [LARGE SCALE GENOMIC DNA]</scope>
    <source>
        <strain evidence="9">DSM 23920</strain>
    </source>
</reference>
<dbReference type="EMBL" id="FNRL01000026">
    <property type="protein sequence ID" value="SEA98144.1"/>
    <property type="molecule type" value="Genomic_DNA"/>
</dbReference>
<keyword evidence="5" id="KW-0998">Cell outer membrane</keyword>
<dbReference type="CDD" id="cd08977">
    <property type="entry name" value="SusD"/>
    <property type="match status" value="1"/>
</dbReference>
<dbReference type="AlphaFoldDB" id="A0A1H4FLG6"/>
<dbReference type="PROSITE" id="PS51257">
    <property type="entry name" value="PROKAR_LIPOPROTEIN"/>
    <property type="match status" value="1"/>
</dbReference>
<dbReference type="STRING" id="408074.SAMN05660909_04513"/>
<dbReference type="Gene3D" id="1.25.40.390">
    <property type="match status" value="1"/>
</dbReference>
<sequence length="500" mass="56316">MKKIFAIIVAAFTFTSCSKQLEKYPQGKLTEDNVFTQPNDFLMAIDAAYVPLTNRFRGEWDWDNGSSIPRDWVIGDVMSDDAVKGGGSLGDQEDMRRMQTFSIFPENNNVVGVWRFNYKGIDAANTLLTQDGSKVPGLDAALWKRMQGEAYFLRAFYYFRLVVNFGDIPLLIPEKQLKDNTVRTPVAQVYEQIESDLKQAISLLPPAYNDNDNYHRATSGAAHALLAKTYLYRSRWQDCLNEIVEVEKNNYILTDKFEDNFNGVGERAGEIIFAARHDAGKAPSQGSILNAVFAPQGKGWGFEIPTQDLVNEFETGDPRRAATLFMQGDKYLDGSNYDPAWSPLTGYNVRKFMSNVSPIDDGGVDFVYIRLADVILWKAECHANLNMPDQAKADLERVRARARKYAANPAANLPAVTTSDKAALLKAIQHERRVELAFEGHRYYDLVRWDLAKTVLAKAADADPLKGYHDYGNGWQSFNKLLPIPQRETDLLGLKQNPGY</sequence>
<proteinExistence type="inferred from homology"/>
<evidence type="ECO:0000256" key="2">
    <source>
        <dbReference type="ARBA" id="ARBA00006275"/>
    </source>
</evidence>
<evidence type="ECO:0000259" key="6">
    <source>
        <dbReference type="Pfam" id="PF07980"/>
    </source>
</evidence>
<accession>A0A1H4FLG6</accession>
<gene>
    <name evidence="8" type="ORF">SAMN05660909_04513</name>
</gene>
<comment type="subcellular location">
    <subcellularLocation>
        <location evidence="1">Cell outer membrane</location>
    </subcellularLocation>
</comment>
<protein>
    <submittedName>
        <fullName evidence="8">Starch-binding associating with outer membrane</fullName>
    </submittedName>
</protein>
<evidence type="ECO:0000313" key="9">
    <source>
        <dbReference type="Proteomes" id="UP000199656"/>
    </source>
</evidence>
<keyword evidence="4" id="KW-0472">Membrane</keyword>
<keyword evidence="9" id="KW-1185">Reference proteome</keyword>
<dbReference type="SUPFAM" id="SSF48452">
    <property type="entry name" value="TPR-like"/>
    <property type="match status" value="1"/>
</dbReference>
<name>A0A1H4FLG6_9BACT</name>
<organism evidence="8 9">
    <name type="scientific">Chitinophaga terrae</name>
    <name type="common">ex Kim and Jung 2007</name>
    <dbReference type="NCBI Taxonomy" id="408074"/>
    <lineage>
        <taxon>Bacteria</taxon>
        <taxon>Pseudomonadati</taxon>
        <taxon>Bacteroidota</taxon>
        <taxon>Chitinophagia</taxon>
        <taxon>Chitinophagales</taxon>
        <taxon>Chitinophagaceae</taxon>
        <taxon>Chitinophaga</taxon>
    </lineage>
</organism>
<dbReference type="GO" id="GO:0009279">
    <property type="term" value="C:cell outer membrane"/>
    <property type="evidence" value="ECO:0007669"/>
    <property type="project" value="UniProtKB-SubCell"/>
</dbReference>
<dbReference type="Pfam" id="PF14322">
    <property type="entry name" value="SusD-like_3"/>
    <property type="match status" value="1"/>
</dbReference>
<evidence type="ECO:0000256" key="3">
    <source>
        <dbReference type="ARBA" id="ARBA00022729"/>
    </source>
</evidence>
<feature type="domain" description="SusD-like N-terminal" evidence="7">
    <location>
        <begin position="106"/>
        <end position="231"/>
    </location>
</feature>
<dbReference type="Proteomes" id="UP000199656">
    <property type="component" value="Unassembled WGS sequence"/>
</dbReference>
<dbReference type="InterPro" id="IPR033985">
    <property type="entry name" value="SusD-like_N"/>
</dbReference>
<dbReference type="Pfam" id="PF07980">
    <property type="entry name" value="SusD_RagB"/>
    <property type="match status" value="1"/>
</dbReference>
<evidence type="ECO:0000256" key="4">
    <source>
        <dbReference type="ARBA" id="ARBA00023136"/>
    </source>
</evidence>
<evidence type="ECO:0000256" key="1">
    <source>
        <dbReference type="ARBA" id="ARBA00004442"/>
    </source>
</evidence>
<dbReference type="InterPro" id="IPR012944">
    <property type="entry name" value="SusD_RagB_dom"/>
</dbReference>